<feature type="transmembrane region" description="Helical" evidence="2">
    <location>
        <begin position="395"/>
        <end position="419"/>
    </location>
</feature>
<accession>A0A5C3KDE9</accession>
<organism evidence="3 4">
    <name type="scientific">Coprinopsis marcescibilis</name>
    <name type="common">Agaric fungus</name>
    <name type="synonym">Psathyrella marcescibilis</name>
    <dbReference type="NCBI Taxonomy" id="230819"/>
    <lineage>
        <taxon>Eukaryota</taxon>
        <taxon>Fungi</taxon>
        <taxon>Dikarya</taxon>
        <taxon>Basidiomycota</taxon>
        <taxon>Agaricomycotina</taxon>
        <taxon>Agaricomycetes</taxon>
        <taxon>Agaricomycetidae</taxon>
        <taxon>Agaricales</taxon>
        <taxon>Agaricineae</taxon>
        <taxon>Psathyrellaceae</taxon>
        <taxon>Coprinopsis</taxon>
    </lineage>
</organism>
<evidence type="ECO:0000313" key="4">
    <source>
        <dbReference type="Proteomes" id="UP000307440"/>
    </source>
</evidence>
<evidence type="ECO:0000313" key="3">
    <source>
        <dbReference type="EMBL" id="TFK17767.1"/>
    </source>
</evidence>
<feature type="compositionally biased region" description="Basic and acidic residues" evidence="1">
    <location>
        <begin position="610"/>
        <end position="628"/>
    </location>
</feature>
<keyword evidence="4" id="KW-1185">Reference proteome</keyword>
<feature type="transmembrane region" description="Helical" evidence="2">
    <location>
        <begin position="339"/>
        <end position="359"/>
    </location>
</feature>
<feature type="transmembrane region" description="Helical" evidence="2">
    <location>
        <begin position="88"/>
        <end position="107"/>
    </location>
</feature>
<reference evidence="3 4" key="1">
    <citation type="journal article" date="2019" name="Nat. Ecol. Evol.">
        <title>Megaphylogeny resolves global patterns of mushroom evolution.</title>
        <authorList>
            <person name="Varga T."/>
            <person name="Krizsan K."/>
            <person name="Foldi C."/>
            <person name="Dima B."/>
            <person name="Sanchez-Garcia M."/>
            <person name="Sanchez-Ramirez S."/>
            <person name="Szollosi G.J."/>
            <person name="Szarkandi J.G."/>
            <person name="Papp V."/>
            <person name="Albert L."/>
            <person name="Andreopoulos W."/>
            <person name="Angelini C."/>
            <person name="Antonin V."/>
            <person name="Barry K.W."/>
            <person name="Bougher N.L."/>
            <person name="Buchanan P."/>
            <person name="Buyck B."/>
            <person name="Bense V."/>
            <person name="Catcheside P."/>
            <person name="Chovatia M."/>
            <person name="Cooper J."/>
            <person name="Damon W."/>
            <person name="Desjardin D."/>
            <person name="Finy P."/>
            <person name="Geml J."/>
            <person name="Haridas S."/>
            <person name="Hughes K."/>
            <person name="Justo A."/>
            <person name="Karasinski D."/>
            <person name="Kautmanova I."/>
            <person name="Kiss B."/>
            <person name="Kocsube S."/>
            <person name="Kotiranta H."/>
            <person name="LaButti K.M."/>
            <person name="Lechner B.E."/>
            <person name="Liimatainen K."/>
            <person name="Lipzen A."/>
            <person name="Lukacs Z."/>
            <person name="Mihaltcheva S."/>
            <person name="Morgado L.N."/>
            <person name="Niskanen T."/>
            <person name="Noordeloos M.E."/>
            <person name="Ohm R.A."/>
            <person name="Ortiz-Santana B."/>
            <person name="Ovrebo C."/>
            <person name="Racz N."/>
            <person name="Riley R."/>
            <person name="Savchenko A."/>
            <person name="Shiryaev A."/>
            <person name="Soop K."/>
            <person name="Spirin V."/>
            <person name="Szebenyi C."/>
            <person name="Tomsovsky M."/>
            <person name="Tulloss R.E."/>
            <person name="Uehling J."/>
            <person name="Grigoriev I.V."/>
            <person name="Vagvolgyi C."/>
            <person name="Papp T."/>
            <person name="Martin F.M."/>
            <person name="Miettinen O."/>
            <person name="Hibbett D.S."/>
            <person name="Nagy L.G."/>
        </authorList>
    </citation>
    <scope>NUCLEOTIDE SEQUENCE [LARGE SCALE GENOMIC DNA]</scope>
    <source>
        <strain evidence="3 4">CBS 121175</strain>
    </source>
</reference>
<proteinExistence type="predicted"/>
<name>A0A5C3KDE9_COPMA</name>
<dbReference type="OrthoDB" id="3234297at2759"/>
<evidence type="ECO:0000256" key="1">
    <source>
        <dbReference type="SAM" id="MobiDB-lite"/>
    </source>
</evidence>
<dbReference type="Proteomes" id="UP000307440">
    <property type="component" value="Unassembled WGS sequence"/>
</dbReference>
<sequence>MTEVVDDIPVPTSTQLTFTYDFTADDSLEGNKFFKQALCVNPPADTCDFGPCPNTDVTGIGSQISTYITALVFAIVLVYMPWMGRPMLYAHLSVIYSLMIAAAICIAKSELTQTDCIFVIVSVISPASIYLWYLSIVSIWNPEQFPVEKENKRKSKEIHALRVVCLASLAFAIGLVVITFVDSDKITFSQPGCKKAFGEILWFLIPWMIPLSSQALATAALFFLAMLFCWLWARRSGYSVPEHSVLTRPEKYEENVYTRTPRVDLITWTERILTDQYPEFMTSTLATCIATVLQFVVIPTLVVFPVAGAVTPENIVAWIILVFGCFRDKPREGTNRLKFYGLRVLFLVVLAAILSVAAVFPHKPLPSVPDVVLLFMVVTVSAWCWRTFALNNMKVFLPIILIIFIVIAGVATWLLFWYIGTPQQVFWLQMEDVANKAGTTAEAALEVPSRPLDLLLNTFMVTMVTYSIWFIMWCGTSFWAYRTYLSFSEFMHESFSRAHILKFCTFIVAPNVFWVEATTKTSADESPEYVLNFGQLFSLIVSLLTVITLLDEALQVKRPVWLAIFLSRKMPEPNILDQMAEKPIRYGFGAEAGVGPATRPFQKAPEIEETEKMLHRNDSISKLGGDAR</sequence>
<feature type="transmembrane region" description="Helical" evidence="2">
    <location>
        <begin position="304"/>
        <end position="327"/>
    </location>
</feature>
<feature type="transmembrane region" description="Helical" evidence="2">
    <location>
        <begin position="64"/>
        <end position="82"/>
    </location>
</feature>
<feature type="transmembrane region" description="Helical" evidence="2">
    <location>
        <begin position="371"/>
        <end position="388"/>
    </location>
</feature>
<feature type="transmembrane region" description="Helical" evidence="2">
    <location>
        <begin position="215"/>
        <end position="233"/>
    </location>
</feature>
<keyword evidence="2" id="KW-0812">Transmembrane</keyword>
<evidence type="ECO:0000256" key="2">
    <source>
        <dbReference type="SAM" id="Phobius"/>
    </source>
</evidence>
<dbReference type="EMBL" id="ML210465">
    <property type="protein sequence ID" value="TFK17767.1"/>
    <property type="molecule type" value="Genomic_DNA"/>
</dbReference>
<feature type="transmembrane region" description="Helical" evidence="2">
    <location>
        <begin position="454"/>
        <end position="479"/>
    </location>
</feature>
<feature type="transmembrane region" description="Helical" evidence="2">
    <location>
        <begin position="280"/>
        <end position="298"/>
    </location>
</feature>
<feature type="transmembrane region" description="Helical" evidence="2">
    <location>
        <begin position="529"/>
        <end position="550"/>
    </location>
</feature>
<dbReference type="AlphaFoldDB" id="A0A5C3KDE9"/>
<feature type="transmembrane region" description="Helical" evidence="2">
    <location>
        <begin position="160"/>
        <end position="181"/>
    </location>
</feature>
<feature type="transmembrane region" description="Helical" evidence="2">
    <location>
        <begin position="500"/>
        <end position="517"/>
    </location>
</feature>
<keyword evidence="2" id="KW-0472">Membrane</keyword>
<feature type="region of interest" description="Disordered" evidence="1">
    <location>
        <begin position="608"/>
        <end position="628"/>
    </location>
</feature>
<keyword evidence="2" id="KW-1133">Transmembrane helix</keyword>
<protein>
    <submittedName>
        <fullName evidence="3">Uncharacterized protein</fullName>
    </submittedName>
</protein>
<feature type="transmembrane region" description="Helical" evidence="2">
    <location>
        <begin position="116"/>
        <end position="140"/>
    </location>
</feature>
<gene>
    <name evidence="3" type="ORF">FA15DRAFT_675842</name>
</gene>